<name>A0A7W6BX69_9HYPH</name>
<comment type="caution">
    <text evidence="2">The sequence shown here is derived from an EMBL/GenBank/DDBJ whole genome shotgun (WGS) entry which is preliminary data.</text>
</comment>
<evidence type="ECO:0000256" key="1">
    <source>
        <dbReference type="SAM" id="MobiDB-lite"/>
    </source>
</evidence>
<dbReference type="Proteomes" id="UP000531216">
    <property type="component" value="Unassembled WGS sequence"/>
</dbReference>
<proteinExistence type="predicted"/>
<dbReference type="EMBL" id="JACIDO010000011">
    <property type="protein sequence ID" value="MBB3937704.1"/>
    <property type="molecule type" value="Genomic_DNA"/>
</dbReference>
<evidence type="ECO:0000313" key="2">
    <source>
        <dbReference type="EMBL" id="MBB3937704.1"/>
    </source>
</evidence>
<gene>
    <name evidence="2" type="ORF">GGR05_003872</name>
</gene>
<keyword evidence="3" id="KW-1185">Reference proteome</keyword>
<feature type="region of interest" description="Disordered" evidence="1">
    <location>
        <begin position="1"/>
        <end position="71"/>
    </location>
</feature>
<sequence>MSAATPPFGRRRSMESALRRVQPADLVVEHTNPRPALPNDQPGIIFTDHLDRAAQQHVEHATRPRARASPR</sequence>
<accession>A0A7W6BX69</accession>
<organism evidence="2 3">
    <name type="scientific">Aureimonas phyllosphaerae</name>
    <dbReference type="NCBI Taxonomy" id="1166078"/>
    <lineage>
        <taxon>Bacteria</taxon>
        <taxon>Pseudomonadati</taxon>
        <taxon>Pseudomonadota</taxon>
        <taxon>Alphaproteobacteria</taxon>
        <taxon>Hyphomicrobiales</taxon>
        <taxon>Aurantimonadaceae</taxon>
        <taxon>Aureimonas</taxon>
    </lineage>
</organism>
<reference evidence="2 3" key="1">
    <citation type="submission" date="2020-08" db="EMBL/GenBank/DDBJ databases">
        <title>Genomic Encyclopedia of Type Strains, Phase IV (KMG-IV): sequencing the most valuable type-strain genomes for metagenomic binning, comparative biology and taxonomic classification.</title>
        <authorList>
            <person name="Goeker M."/>
        </authorList>
    </citation>
    <scope>NUCLEOTIDE SEQUENCE [LARGE SCALE GENOMIC DNA]</scope>
    <source>
        <strain evidence="2 3">DSM 25024</strain>
    </source>
</reference>
<dbReference type="AlphaFoldDB" id="A0A7W6BX69"/>
<protein>
    <submittedName>
        <fullName evidence="2">Uncharacterized protein</fullName>
    </submittedName>
</protein>
<dbReference type="RefSeq" id="WP_090964674.1">
    <property type="nucleotide sequence ID" value="NZ_FOOA01000014.1"/>
</dbReference>
<evidence type="ECO:0000313" key="3">
    <source>
        <dbReference type="Proteomes" id="UP000531216"/>
    </source>
</evidence>
<feature type="compositionally biased region" description="Basic and acidic residues" evidence="1">
    <location>
        <begin position="48"/>
        <end position="62"/>
    </location>
</feature>